<keyword evidence="3" id="KW-0808">Transferase</keyword>
<proteinExistence type="predicted"/>
<keyword evidence="1" id="KW-0812">Transmembrane</keyword>
<keyword evidence="1" id="KW-0472">Membrane</keyword>
<dbReference type="RefSeq" id="WP_125687717.1">
    <property type="nucleotide sequence ID" value="NZ_JBHSSI010000035.1"/>
</dbReference>
<feature type="domain" description="Acyltransferase 3" evidence="2">
    <location>
        <begin position="7"/>
        <end position="292"/>
    </location>
</feature>
<feature type="transmembrane region" description="Helical" evidence="1">
    <location>
        <begin position="32"/>
        <end position="53"/>
    </location>
</feature>
<dbReference type="PANTHER" id="PTHR37312:SF1">
    <property type="entry name" value="MEMBRANE-BOUND ACYLTRANSFERASE YKRP-RELATED"/>
    <property type="match status" value="1"/>
</dbReference>
<dbReference type="InterPro" id="IPR002656">
    <property type="entry name" value="Acyl_transf_3_dom"/>
</dbReference>
<protein>
    <submittedName>
        <fullName evidence="3">Acyltransferase family protein</fullName>
    </submittedName>
</protein>
<dbReference type="PANTHER" id="PTHR37312">
    <property type="entry name" value="MEMBRANE-BOUND ACYLTRANSFERASE YKRP-RELATED"/>
    <property type="match status" value="1"/>
</dbReference>
<sequence>MKKRIMWIDVARAIAMLCVIIGHSLYQYTDSTFGNMIYNFHMPLFFIFSGYLYHMKHWDKEARGAGLNLLLPYYTTAGLMGLVFLYREFFPKFLAVGFPPSAKALLNMTLYGVGVTPRTPFPTTVLAIGAIWFLMALAIADMVFNLVMIKTQGSPSQNISRLLIFGTLAGVGRLISTYWLLPLSINSALFALVFMYIGYLAKDGALLERQSGKLFIMALLIWLAVSTQQTFYLVSLETPDTLLAIVGAVAGTFAVVKLAQGLTHLKLTSRVMAFLGRNSIIILCFHSIDIMFSNVPNLIMTAGFTTNDYLKIVLVVLYRMIIPIIAAIVIPHIPVLRSLFLNRVYPFKKRGRVNKNAKT</sequence>
<reference evidence="4" key="1">
    <citation type="journal article" date="2019" name="Int. J. Syst. Evol. Microbiol.">
        <title>The Global Catalogue of Microorganisms (GCM) 10K type strain sequencing project: providing services to taxonomists for standard genome sequencing and annotation.</title>
        <authorList>
            <consortium name="The Broad Institute Genomics Platform"/>
            <consortium name="The Broad Institute Genome Sequencing Center for Infectious Disease"/>
            <person name="Wu L."/>
            <person name="Ma J."/>
        </authorList>
    </citation>
    <scope>NUCLEOTIDE SEQUENCE [LARGE SCALE GENOMIC DNA]</scope>
    <source>
        <strain evidence="4">CCM 8908</strain>
    </source>
</reference>
<dbReference type="GO" id="GO:0016746">
    <property type="term" value="F:acyltransferase activity"/>
    <property type="evidence" value="ECO:0007669"/>
    <property type="project" value="UniProtKB-KW"/>
</dbReference>
<evidence type="ECO:0000259" key="2">
    <source>
        <dbReference type="Pfam" id="PF01757"/>
    </source>
</evidence>
<feature type="transmembrane region" description="Helical" evidence="1">
    <location>
        <begin position="185"/>
        <end position="202"/>
    </location>
</feature>
<organism evidence="3 4">
    <name type="scientific">Levilactobacillus fujinensis</name>
    <dbReference type="NCBI Taxonomy" id="2486024"/>
    <lineage>
        <taxon>Bacteria</taxon>
        <taxon>Bacillati</taxon>
        <taxon>Bacillota</taxon>
        <taxon>Bacilli</taxon>
        <taxon>Lactobacillales</taxon>
        <taxon>Lactobacillaceae</taxon>
        <taxon>Levilactobacillus</taxon>
    </lineage>
</organism>
<keyword evidence="1" id="KW-1133">Transmembrane helix</keyword>
<dbReference type="EMBL" id="JBHSSI010000035">
    <property type="protein sequence ID" value="MFC6260633.1"/>
    <property type="molecule type" value="Genomic_DNA"/>
</dbReference>
<dbReference type="Pfam" id="PF01757">
    <property type="entry name" value="Acyl_transf_3"/>
    <property type="match status" value="1"/>
</dbReference>
<gene>
    <name evidence="3" type="ORF">ACFP1C_06675</name>
</gene>
<feature type="transmembrane region" description="Helical" evidence="1">
    <location>
        <begin position="125"/>
        <end position="147"/>
    </location>
</feature>
<keyword evidence="4" id="KW-1185">Reference proteome</keyword>
<dbReference type="InterPro" id="IPR052734">
    <property type="entry name" value="Nod_factor_acetyltransferase"/>
</dbReference>
<evidence type="ECO:0000256" key="1">
    <source>
        <dbReference type="SAM" id="Phobius"/>
    </source>
</evidence>
<feature type="transmembrane region" description="Helical" evidence="1">
    <location>
        <begin position="241"/>
        <end position="259"/>
    </location>
</feature>
<dbReference type="Proteomes" id="UP001596283">
    <property type="component" value="Unassembled WGS sequence"/>
</dbReference>
<feature type="transmembrane region" description="Helical" evidence="1">
    <location>
        <begin position="312"/>
        <end position="340"/>
    </location>
</feature>
<keyword evidence="3" id="KW-0012">Acyltransferase</keyword>
<evidence type="ECO:0000313" key="4">
    <source>
        <dbReference type="Proteomes" id="UP001596283"/>
    </source>
</evidence>
<comment type="caution">
    <text evidence="3">The sequence shown here is derived from an EMBL/GenBank/DDBJ whole genome shotgun (WGS) entry which is preliminary data.</text>
</comment>
<feature type="transmembrane region" description="Helical" evidence="1">
    <location>
        <begin position="159"/>
        <end position="179"/>
    </location>
</feature>
<accession>A0ABW1TII4</accession>
<feature type="transmembrane region" description="Helical" evidence="1">
    <location>
        <begin position="65"/>
        <end position="86"/>
    </location>
</feature>
<feature type="transmembrane region" description="Helical" evidence="1">
    <location>
        <begin position="214"/>
        <end position="235"/>
    </location>
</feature>
<evidence type="ECO:0000313" key="3">
    <source>
        <dbReference type="EMBL" id="MFC6260633.1"/>
    </source>
</evidence>
<name>A0ABW1TII4_9LACO</name>